<dbReference type="InterPro" id="IPR023346">
    <property type="entry name" value="Lysozyme-like_dom_sf"/>
</dbReference>
<dbReference type="Pfam" id="PF00959">
    <property type="entry name" value="Phage_lysozyme"/>
    <property type="match status" value="1"/>
</dbReference>
<dbReference type="Gene3D" id="1.10.530.40">
    <property type="match status" value="1"/>
</dbReference>
<evidence type="ECO:0000259" key="6">
    <source>
        <dbReference type="Pfam" id="PF01471"/>
    </source>
</evidence>
<dbReference type="GO" id="GO:0016998">
    <property type="term" value="P:cell wall macromolecule catabolic process"/>
    <property type="evidence" value="ECO:0007669"/>
    <property type="project" value="InterPro"/>
</dbReference>
<dbReference type="SUPFAM" id="SSF47090">
    <property type="entry name" value="PGBD-like"/>
    <property type="match status" value="1"/>
</dbReference>
<keyword evidence="3" id="KW-1035">Host cytoplasm</keyword>
<keyword evidence="4" id="KW-0326">Glycosidase</keyword>
<evidence type="ECO:0000313" key="7">
    <source>
        <dbReference type="EMBL" id="MBB3880830.1"/>
    </source>
</evidence>
<evidence type="ECO:0000256" key="3">
    <source>
        <dbReference type="ARBA" id="ARBA00023200"/>
    </source>
</evidence>
<dbReference type="RefSeq" id="WP_206362418.1">
    <property type="nucleotide sequence ID" value="NZ_JACIDH010000022.1"/>
</dbReference>
<dbReference type="PANTHER" id="PTHR38107">
    <property type="match status" value="1"/>
</dbReference>
<organism evidence="7 8">
    <name type="scientific">Sphingomonas pseudosanguinis</name>
    <dbReference type="NCBI Taxonomy" id="413712"/>
    <lineage>
        <taxon>Bacteria</taxon>
        <taxon>Pseudomonadati</taxon>
        <taxon>Pseudomonadota</taxon>
        <taxon>Alphaproteobacteria</taxon>
        <taxon>Sphingomonadales</taxon>
        <taxon>Sphingomonadaceae</taxon>
        <taxon>Sphingomonas</taxon>
    </lineage>
</organism>
<dbReference type="GO" id="GO:0003796">
    <property type="term" value="F:lysozyme activity"/>
    <property type="evidence" value="ECO:0007669"/>
    <property type="project" value="UniProtKB-EC"/>
</dbReference>
<feature type="compositionally biased region" description="Basic and acidic residues" evidence="5">
    <location>
        <begin position="66"/>
        <end position="85"/>
    </location>
</feature>
<evidence type="ECO:0000256" key="4">
    <source>
        <dbReference type="RuleBase" id="RU003788"/>
    </source>
</evidence>
<gene>
    <name evidence="7" type="ORF">GGR48_003281</name>
</gene>
<comment type="caution">
    <text evidence="7">The sequence shown here is derived from an EMBL/GenBank/DDBJ whole genome shotgun (WGS) entry which is preliminary data.</text>
</comment>
<name>A0A7W6F4U5_9SPHN</name>
<feature type="region of interest" description="Disordered" evidence="5">
    <location>
        <begin position="65"/>
        <end position="107"/>
    </location>
</feature>
<dbReference type="EC" id="3.2.1.17" evidence="4"/>
<dbReference type="PANTHER" id="PTHR38107:SF3">
    <property type="entry name" value="LYSOZYME RRRD-RELATED"/>
    <property type="match status" value="1"/>
</dbReference>
<dbReference type="GO" id="GO:0009253">
    <property type="term" value="P:peptidoglycan catabolic process"/>
    <property type="evidence" value="ECO:0007669"/>
    <property type="project" value="InterPro"/>
</dbReference>
<dbReference type="InterPro" id="IPR036366">
    <property type="entry name" value="PGBDSf"/>
</dbReference>
<dbReference type="Pfam" id="PF01471">
    <property type="entry name" value="PG_binding_1"/>
    <property type="match status" value="1"/>
</dbReference>
<dbReference type="EMBL" id="JACIDH010000022">
    <property type="protein sequence ID" value="MBB3880830.1"/>
    <property type="molecule type" value="Genomic_DNA"/>
</dbReference>
<dbReference type="Proteomes" id="UP000538670">
    <property type="component" value="Unassembled WGS sequence"/>
</dbReference>
<keyword evidence="4" id="KW-0378">Hydrolase</keyword>
<comment type="catalytic activity">
    <reaction evidence="4">
        <text>Hydrolysis of (1-&gt;4)-beta-linkages between N-acetylmuramic acid and N-acetyl-D-glucosamine residues in a peptidoglycan and between N-acetyl-D-glucosamine residues in chitodextrins.</text>
        <dbReference type="EC" id="3.2.1.17"/>
    </reaction>
</comment>
<feature type="domain" description="Peptidoglycan binding-like" evidence="6">
    <location>
        <begin position="8"/>
        <end position="64"/>
    </location>
</feature>
<keyword evidence="2 4" id="KW-0081">Bacteriolytic enzyme</keyword>
<dbReference type="GO" id="GO:0031640">
    <property type="term" value="P:killing of cells of another organism"/>
    <property type="evidence" value="ECO:0007669"/>
    <property type="project" value="UniProtKB-KW"/>
</dbReference>
<keyword evidence="1 4" id="KW-0929">Antimicrobial</keyword>
<evidence type="ECO:0000256" key="2">
    <source>
        <dbReference type="ARBA" id="ARBA00022638"/>
    </source>
</evidence>
<dbReference type="GO" id="GO:0042742">
    <property type="term" value="P:defense response to bacterium"/>
    <property type="evidence" value="ECO:0007669"/>
    <property type="project" value="UniProtKB-KW"/>
</dbReference>
<evidence type="ECO:0000256" key="5">
    <source>
        <dbReference type="SAM" id="MobiDB-lite"/>
    </source>
</evidence>
<keyword evidence="8" id="KW-1185">Reference proteome</keyword>
<dbReference type="InterPro" id="IPR036365">
    <property type="entry name" value="PGBD-like_sf"/>
</dbReference>
<dbReference type="InterPro" id="IPR033907">
    <property type="entry name" value="Endolysin_autolysin"/>
</dbReference>
<dbReference type="InterPro" id="IPR023347">
    <property type="entry name" value="Lysozyme_dom_sf"/>
</dbReference>
<evidence type="ECO:0000256" key="1">
    <source>
        <dbReference type="ARBA" id="ARBA00022529"/>
    </source>
</evidence>
<proteinExistence type="inferred from homology"/>
<evidence type="ECO:0000313" key="8">
    <source>
        <dbReference type="Proteomes" id="UP000538670"/>
    </source>
</evidence>
<sequence length="299" mass="32642">MILRQGARGDAVKALQQKLHPYQPGLQTDGIFGPLTERAVRSYQRRQGLYPADGIVGPITNAALSADKDTGADRAPRPPARRPDGLGKPVSDAADRARHRPMPSGGAMAVARVQVSRLGRKFIFDHEAQRGKSNRLHHPSTGSGVTIGLGYDMKDRSSATVQRDLETIEVPAAIAHTASFGAGKSGSAAAEFVRNNKNLIDLTDVQQQGLLAHIVPQYENLVKRSIKVPLHQHEFDALVSYAYNPGGGWRKTTAFVNEGLVHDAMMEIKRYVYSRGELIRSLVARRAAEAALFLYGEYK</sequence>
<dbReference type="SUPFAM" id="SSF53955">
    <property type="entry name" value="Lysozyme-like"/>
    <property type="match status" value="1"/>
</dbReference>
<reference evidence="7 8" key="1">
    <citation type="submission" date="2020-08" db="EMBL/GenBank/DDBJ databases">
        <title>Genomic Encyclopedia of Type Strains, Phase IV (KMG-IV): sequencing the most valuable type-strain genomes for metagenomic binning, comparative biology and taxonomic classification.</title>
        <authorList>
            <person name="Goeker M."/>
        </authorList>
    </citation>
    <scope>NUCLEOTIDE SEQUENCE [LARGE SCALE GENOMIC DNA]</scope>
    <source>
        <strain evidence="7 8">DSM 19512</strain>
    </source>
</reference>
<protein>
    <recommendedName>
        <fullName evidence="4">Lysozyme</fullName>
        <ecNumber evidence="4">3.2.1.17</ecNumber>
    </recommendedName>
</protein>
<accession>A0A7W6F4U5</accession>
<dbReference type="Gene3D" id="1.10.101.10">
    <property type="entry name" value="PGBD-like superfamily/PGBD"/>
    <property type="match status" value="1"/>
</dbReference>
<dbReference type="InterPro" id="IPR002196">
    <property type="entry name" value="Glyco_hydro_24"/>
</dbReference>
<dbReference type="AlphaFoldDB" id="A0A7W6F4U5"/>
<dbReference type="CDD" id="cd00737">
    <property type="entry name" value="lyz_endolysin_autolysin"/>
    <property type="match status" value="1"/>
</dbReference>
<comment type="similarity">
    <text evidence="4">Belongs to the glycosyl hydrolase 24 family.</text>
</comment>
<dbReference type="InterPro" id="IPR051018">
    <property type="entry name" value="Bacteriophage_GH24"/>
</dbReference>
<dbReference type="InterPro" id="IPR002477">
    <property type="entry name" value="Peptidoglycan-bd-like"/>
</dbReference>